<protein>
    <recommendedName>
        <fullName evidence="7">Protein-L-isoaspartate O-methyltransferase</fullName>
        <ecNumber evidence="7">2.1.1.77</ecNumber>
    </recommendedName>
    <alternativeName>
        <fullName evidence="7">L-isoaspartyl protein carboxyl methyltransferase</fullName>
    </alternativeName>
    <alternativeName>
        <fullName evidence="7">Protein L-isoaspartyl methyltransferase</fullName>
    </alternativeName>
    <alternativeName>
        <fullName evidence="7">Protein-beta-aspartate methyltransferase</fullName>
        <shortName evidence="7">PIMT</shortName>
    </alternativeName>
</protein>
<dbReference type="PROSITE" id="PS01279">
    <property type="entry name" value="PCMT"/>
    <property type="match status" value="1"/>
</dbReference>
<dbReference type="GO" id="GO:0030091">
    <property type="term" value="P:protein repair"/>
    <property type="evidence" value="ECO:0007669"/>
    <property type="project" value="UniProtKB-UniRule"/>
</dbReference>
<dbReference type="PANTHER" id="PTHR11579">
    <property type="entry name" value="PROTEIN-L-ISOASPARTATE O-METHYLTRANSFERASE"/>
    <property type="match status" value="1"/>
</dbReference>
<dbReference type="NCBIfam" id="TIGR00080">
    <property type="entry name" value="pimt"/>
    <property type="match status" value="1"/>
</dbReference>
<dbReference type="AlphaFoldDB" id="A0A286H187"/>
<dbReference type="SUPFAM" id="SSF53335">
    <property type="entry name" value="S-adenosyl-L-methionine-dependent methyltransferases"/>
    <property type="match status" value="1"/>
</dbReference>
<organism evidence="8 9">
    <name type="scientific">Caenispirillum bisanense</name>
    <dbReference type="NCBI Taxonomy" id="414052"/>
    <lineage>
        <taxon>Bacteria</taxon>
        <taxon>Pseudomonadati</taxon>
        <taxon>Pseudomonadota</taxon>
        <taxon>Alphaproteobacteria</taxon>
        <taxon>Rhodospirillales</taxon>
        <taxon>Novispirillaceae</taxon>
        <taxon>Caenispirillum</taxon>
    </lineage>
</organism>
<evidence type="ECO:0000256" key="2">
    <source>
        <dbReference type="ARBA" id="ARBA00005369"/>
    </source>
</evidence>
<evidence type="ECO:0000256" key="3">
    <source>
        <dbReference type="ARBA" id="ARBA00022490"/>
    </source>
</evidence>
<dbReference type="PANTHER" id="PTHR11579:SF0">
    <property type="entry name" value="PROTEIN-L-ISOASPARTATE(D-ASPARTATE) O-METHYLTRANSFERASE"/>
    <property type="match status" value="1"/>
</dbReference>
<dbReference type="EMBL" id="OCNJ01000016">
    <property type="protein sequence ID" value="SOE01109.1"/>
    <property type="molecule type" value="Genomic_DNA"/>
</dbReference>
<dbReference type="GO" id="GO:0004719">
    <property type="term" value="F:protein-L-isoaspartate (D-aspartate) O-methyltransferase activity"/>
    <property type="evidence" value="ECO:0007669"/>
    <property type="project" value="UniProtKB-UniRule"/>
</dbReference>
<name>A0A286H187_9PROT</name>
<gene>
    <name evidence="7" type="primary">pcm</name>
    <name evidence="8" type="ORF">SAMN05421508_11622</name>
</gene>
<proteinExistence type="inferred from homology"/>
<dbReference type="CDD" id="cd02440">
    <property type="entry name" value="AdoMet_MTases"/>
    <property type="match status" value="1"/>
</dbReference>
<dbReference type="InterPro" id="IPR029063">
    <property type="entry name" value="SAM-dependent_MTases_sf"/>
</dbReference>
<feature type="active site" evidence="7">
    <location>
        <position position="58"/>
    </location>
</feature>
<comment type="function">
    <text evidence="7">Catalyzes the methyl esterification of L-isoaspartyl residues in peptides and proteins that result from spontaneous decomposition of normal L-aspartyl and L-asparaginyl residues. It plays a role in the repair and/or degradation of damaged proteins.</text>
</comment>
<evidence type="ECO:0000313" key="9">
    <source>
        <dbReference type="Proteomes" id="UP000219621"/>
    </source>
</evidence>
<keyword evidence="9" id="KW-1185">Reference proteome</keyword>
<comment type="catalytic activity">
    <reaction evidence="7">
        <text>[protein]-L-isoaspartate + S-adenosyl-L-methionine = [protein]-L-isoaspartate alpha-methyl ester + S-adenosyl-L-homocysteine</text>
        <dbReference type="Rhea" id="RHEA:12705"/>
        <dbReference type="Rhea" id="RHEA-COMP:12143"/>
        <dbReference type="Rhea" id="RHEA-COMP:12144"/>
        <dbReference type="ChEBI" id="CHEBI:57856"/>
        <dbReference type="ChEBI" id="CHEBI:59789"/>
        <dbReference type="ChEBI" id="CHEBI:90596"/>
        <dbReference type="ChEBI" id="CHEBI:90598"/>
        <dbReference type="EC" id="2.1.1.77"/>
    </reaction>
</comment>
<evidence type="ECO:0000256" key="5">
    <source>
        <dbReference type="ARBA" id="ARBA00022679"/>
    </source>
</evidence>
<dbReference type="GO" id="GO:0005737">
    <property type="term" value="C:cytoplasm"/>
    <property type="evidence" value="ECO:0007669"/>
    <property type="project" value="UniProtKB-SubCell"/>
</dbReference>
<accession>A0A286H187</accession>
<keyword evidence="3 7" id="KW-0963">Cytoplasm</keyword>
<dbReference type="InterPro" id="IPR000682">
    <property type="entry name" value="PCMT"/>
</dbReference>
<dbReference type="Pfam" id="PF01135">
    <property type="entry name" value="PCMT"/>
    <property type="match status" value="1"/>
</dbReference>
<evidence type="ECO:0000256" key="6">
    <source>
        <dbReference type="ARBA" id="ARBA00022691"/>
    </source>
</evidence>
<dbReference type="NCBIfam" id="NF001453">
    <property type="entry name" value="PRK00312.1"/>
    <property type="match status" value="1"/>
</dbReference>
<evidence type="ECO:0000256" key="7">
    <source>
        <dbReference type="HAMAP-Rule" id="MF_00090"/>
    </source>
</evidence>
<dbReference type="EC" id="2.1.1.77" evidence="7"/>
<evidence type="ECO:0000256" key="1">
    <source>
        <dbReference type="ARBA" id="ARBA00004496"/>
    </source>
</evidence>
<sequence length="217" mass="23962">MDQSHKAQLVMELRRQGVDPRVMTVLEAIPREVFVEAVYQSQAWANRALPIGCDQTISQPIVVGLMTSALEVGPRMKVLEVGTGSGYQAAVLSRLCRRLYSIERHRPLSRVAEQRFHQLGLHNITTMVGDGTRGWPEQAPFDRIMVTAAAFREIPQALLDQLKPGGILVLPIGYEPGTDQELIKVVKPEEEGAEPVVTHLFPVRFVPLVEGLPVGNG</sequence>
<comment type="similarity">
    <text evidence="2 7">Belongs to the methyltransferase superfamily. L-isoaspartyl/D-aspartyl protein methyltransferase family.</text>
</comment>
<evidence type="ECO:0000256" key="4">
    <source>
        <dbReference type="ARBA" id="ARBA00022603"/>
    </source>
</evidence>
<keyword evidence="6 7" id="KW-0949">S-adenosyl-L-methionine</keyword>
<dbReference type="Proteomes" id="UP000219621">
    <property type="component" value="Unassembled WGS sequence"/>
</dbReference>
<keyword evidence="4 7" id="KW-0489">Methyltransferase</keyword>
<dbReference type="Gene3D" id="3.40.50.150">
    <property type="entry name" value="Vaccinia Virus protein VP39"/>
    <property type="match status" value="1"/>
</dbReference>
<keyword evidence="5 7" id="KW-0808">Transferase</keyword>
<dbReference type="GO" id="GO:0032259">
    <property type="term" value="P:methylation"/>
    <property type="evidence" value="ECO:0007669"/>
    <property type="project" value="UniProtKB-KW"/>
</dbReference>
<dbReference type="HAMAP" id="MF_00090">
    <property type="entry name" value="PIMT"/>
    <property type="match status" value="1"/>
</dbReference>
<reference evidence="8 9" key="1">
    <citation type="submission" date="2017-09" db="EMBL/GenBank/DDBJ databases">
        <authorList>
            <person name="Ehlers B."/>
            <person name="Leendertz F.H."/>
        </authorList>
    </citation>
    <scope>NUCLEOTIDE SEQUENCE [LARGE SCALE GENOMIC DNA]</scope>
    <source>
        <strain evidence="8 9">USBA 140</strain>
    </source>
</reference>
<dbReference type="FunFam" id="3.40.50.150:FF:000010">
    <property type="entry name" value="Protein-L-isoaspartate O-methyltransferase"/>
    <property type="match status" value="1"/>
</dbReference>
<comment type="subcellular location">
    <subcellularLocation>
        <location evidence="1 7">Cytoplasm</location>
    </subcellularLocation>
</comment>
<evidence type="ECO:0000313" key="8">
    <source>
        <dbReference type="EMBL" id="SOE01109.1"/>
    </source>
</evidence>